<organism evidence="9 10">
    <name type="scientific">Morella rubra</name>
    <name type="common">Chinese bayberry</name>
    <dbReference type="NCBI Taxonomy" id="262757"/>
    <lineage>
        <taxon>Eukaryota</taxon>
        <taxon>Viridiplantae</taxon>
        <taxon>Streptophyta</taxon>
        <taxon>Embryophyta</taxon>
        <taxon>Tracheophyta</taxon>
        <taxon>Spermatophyta</taxon>
        <taxon>Magnoliopsida</taxon>
        <taxon>eudicotyledons</taxon>
        <taxon>Gunneridae</taxon>
        <taxon>Pentapetalae</taxon>
        <taxon>rosids</taxon>
        <taxon>fabids</taxon>
        <taxon>Fagales</taxon>
        <taxon>Myricaceae</taxon>
        <taxon>Morella</taxon>
    </lineage>
</organism>
<comment type="caution">
    <text evidence="9">The sequence shown here is derived from an EMBL/GenBank/DDBJ whole genome shotgun (WGS) entry which is preliminary data.</text>
</comment>
<dbReference type="OrthoDB" id="1924787at2759"/>
<evidence type="ECO:0000313" key="9">
    <source>
        <dbReference type="EMBL" id="KAB1207664.1"/>
    </source>
</evidence>
<comment type="subcellular location">
    <subcellularLocation>
        <location evidence="1">Golgi apparatus membrane</location>
        <topology evidence="1">Single-pass type II membrane protein</topology>
    </subcellularLocation>
</comment>
<protein>
    <recommendedName>
        <fullName evidence="7">Exostosin GT47 domain-containing protein</fullName>
    </recommendedName>
</protein>
<dbReference type="Proteomes" id="UP000516437">
    <property type="component" value="Chromosome 7"/>
</dbReference>
<sequence length="380" mass="43373">MKRKPARFQSSFPSSLVTADAATPPTRTKSETIVDKVEFRLSESGSEFLGNGKPAPFQSPFPSGFVSADAVPPPTRTGGTSSEFPRYAPSGTSPSLFLAFFHQSSTNDPRVHSEASIAEFVAQYTSRIRSQFAFWNASAGADHFYVHCHSVGRDAASRHQDLQNNAIQVWPRRLRKLSPPRMPDLTKFQSSRDMYKYLVINLYSDSNFRFTVVGLLTYRHKLAYFAGRIQNSRIRQELIDLWGNDSSMEIFSGSSSFSYEEGFRRSKYCLHVKGYEVNTARVSDAIHYGCIPVIISNHYELPLANVLDWSKFSVIINNGEISSIKKRLLSITKQMYLTMFHNLRLVRKHFSWRKTPSGFDSFHMTAYQLWLRRSVHRLPH</sequence>
<evidence type="ECO:0000256" key="2">
    <source>
        <dbReference type="ARBA" id="ARBA00010271"/>
    </source>
</evidence>
<dbReference type="AlphaFoldDB" id="A0A6A1V4I7"/>
<gene>
    <name evidence="8" type="ORF">CJ030_MR0G000329</name>
    <name evidence="9" type="ORF">CJ030_MR7G000362</name>
</gene>
<dbReference type="InterPro" id="IPR040911">
    <property type="entry name" value="Exostosin_GT47"/>
</dbReference>
<keyword evidence="10" id="KW-1185">Reference proteome</keyword>
<evidence type="ECO:0000313" key="8">
    <source>
        <dbReference type="EMBL" id="KAB1201713.1"/>
    </source>
</evidence>
<reference evidence="9 10" key="2">
    <citation type="journal article" date="2019" name="Plant Biotechnol. J.">
        <title>The red bayberry genome and genetic basis of sex determination.</title>
        <authorList>
            <person name="Jia H.M."/>
            <person name="Jia H.J."/>
            <person name="Cai Q.L."/>
            <person name="Wang Y."/>
            <person name="Zhao H.B."/>
            <person name="Yang W.F."/>
            <person name="Wang G.Y."/>
            <person name="Li Y.H."/>
            <person name="Zhan D.L."/>
            <person name="Shen Y.T."/>
            <person name="Niu Q.F."/>
            <person name="Chang L."/>
            <person name="Qiu J."/>
            <person name="Zhao L."/>
            <person name="Xie H.B."/>
            <person name="Fu W.Y."/>
            <person name="Jin J."/>
            <person name="Li X.W."/>
            <person name="Jiao Y."/>
            <person name="Zhou C.C."/>
            <person name="Tu T."/>
            <person name="Chai C.Y."/>
            <person name="Gao J.L."/>
            <person name="Fan L.J."/>
            <person name="van de Weg E."/>
            <person name="Wang J.Y."/>
            <person name="Gao Z.S."/>
        </authorList>
    </citation>
    <scope>NUCLEOTIDE SEQUENCE [LARGE SCALE GENOMIC DNA]</scope>
    <source>
        <tissue evidence="9">Leaves</tissue>
    </source>
</reference>
<evidence type="ECO:0000256" key="3">
    <source>
        <dbReference type="ARBA" id="ARBA00022676"/>
    </source>
</evidence>
<reference evidence="9" key="3">
    <citation type="submission" date="2019-09" db="EMBL/GenBank/DDBJ databases">
        <authorList>
            <person name="Gao Z."/>
        </authorList>
    </citation>
    <scope>NUCLEOTIDE SEQUENCE</scope>
    <source>
        <tissue evidence="9">Leaves</tissue>
    </source>
</reference>
<name>A0A6A1V4I7_9ROSI</name>
<dbReference type="GO" id="GO:0016757">
    <property type="term" value="F:glycosyltransferase activity"/>
    <property type="evidence" value="ECO:0007669"/>
    <property type="project" value="UniProtKB-KW"/>
</dbReference>
<keyword evidence="4" id="KW-0735">Signal-anchor</keyword>
<dbReference type="EMBL" id="RXIC02000029">
    <property type="protein sequence ID" value="KAB1201713.1"/>
    <property type="molecule type" value="Genomic_DNA"/>
</dbReference>
<dbReference type="PANTHER" id="PTHR11062">
    <property type="entry name" value="EXOSTOSIN HEPARAN SULFATE GLYCOSYLTRANSFERASE -RELATED"/>
    <property type="match status" value="1"/>
</dbReference>
<keyword evidence="4" id="KW-0812">Transmembrane</keyword>
<comment type="similarity">
    <text evidence="2">Belongs to the glycosyltransferase 47 family.</text>
</comment>
<evidence type="ECO:0000256" key="6">
    <source>
        <dbReference type="SAM" id="MobiDB-lite"/>
    </source>
</evidence>
<dbReference type="Pfam" id="PF03016">
    <property type="entry name" value="Exostosin_GT47"/>
    <property type="match status" value="1"/>
</dbReference>
<evidence type="ECO:0000256" key="5">
    <source>
        <dbReference type="ARBA" id="ARBA00023034"/>
    </source>
</evidence>
<reference evidence="9" key="1">
    <citation type="submission" date="2018-07" db="EMBL/GenBank/DDBJ databases">
        <authorList>
            <person name="Gao Z.-S."/>
            <person name="Jia H.-M."/>
            <person name="Jia H.-J."/>
            <person name="Cai Q.-L."/>
            <person name="Wang Y."/>
            <person name="Zhao H.-B."/>
        </authorList>
    </citation>
    <scope>NUCLEOTIDE SEQUENCE</scope>
    <source>
        <tissue evidence="9">Leaves</tissue>
    </source>
</reference>
<evidence type="ECO:0000256" key="1">
    <source>
        <dbReference type="ARBA" id="ARBA00004323"/>
    </source>
</evidence>
<dbReference type="EMBL" id="RXIC02000025">
    <property type="protein sequence ID" value="KAB1207664.1"/>
    <property type="molecule type" value="Genomic_DNA"/>
</dbReference>
<evidence type="ECO:0000313" key="10">
    <source>
        <dbReference type="Proteomes" id="UP000516437"/>
    </source>
</evidence>
<keyword evidence="3" id="KW-0328">Glycosyltransferase</keyword>
<dbReference type="InterPro" id="IPR004263">
    <property type="entry name" value="Exostosin"/>
</dbReference>
<feature type="region of interest" description="Disordered" evidence="6">
    <location>
        <begin position="1"/>
        <end position="34"/>
    </location>
</feature>
<feature type="domain" description="Exostosin GT47" evidence="7">
    <location>
        <begin position="96"/>
        <end position="328"/>
    </location>
</feature>
<keyword evidence="3" id="KW-0808">Transferase</keyword>
<evidence type="ECO:0000256" key="4">
    <source>
        <dbReference type="ARBA" id="ARBA00022968"/>
    </source>
</evidence>
<accession>A0A6A1V4I7</accession>
<evidence type="ECO:0000259" key="7">
    <source>
        <dbReference type="Pfam" id="PF03016"/>
    </source>
</evidence>
<proteinExistence type="inferred from homology"/>
<dbReference type="GO" id="GO:0000139">
    <property type="term" value="C:Golgi membrane"/>
    <property type="evidence" value="ECO:0007669"/>
    <property type="project" value="UniProtKB-SubCell"/>
</dbReference>
<keyword evidence="5" id="KW-0333">Golgi apparatus</keyword>
<feature type="compositionally biased region" description="Polar residues" evidence="6">
    <location>
        <begin position="8"/>
        <end position="17"/>
    </location>
</feature>
<dbReference type="PANTHER" id="PTHR11062:SF235">
    <property type="entry name" value="GLYCOSYLTRANSFERASE-LIKE PROTEIN"/>
    <property type="match status" value="1"/>
</dbReference>